<feature type="domain" description="Cysteine protease StiP N-terminal" evidence="2">
    <location>
        <begin position="23"/>
        <end position="272"/>
    </location>
</feature>
<accession>A0ABY6NZ00</accession>
<dbReference type="GO" id="GO:0006508">
    <property type="term" value="P:proteolysis"/>
    <property type="evidence" value="ECO:0007669"/>
    <property type="project" value="UniProtKB-KW"/>
</dbReference>
<protein>
    <submittedName>
        <fullName evidence="4">Cysteine protease StiP family protein</fullName>
    </submittedName>
</protein>
<evidence type="ECO:0000256" key="1">
    <source>
        <dbReference type="SAM" id="MobiDB-lite"/>
    </source>
</evidence>
<sequence>MTPPIPLPTTGPLPPALHGPQFGSYAAEEVSWLLTDLSDVELEAPTEEREEAVQSGGAHYAESLPVEYQPDPAYLDLFHDALRHDASRLAHAVGVVTEILLAERGPHLVLASLARAGTPVGILVRRWAAHVHGLDLPHVAVSIVRGRGIDPVALSWLADRYDPASVVFVDGWTGKGAITAELTAALDAHHAATGQRFDDALAVLADPGYCVRTFGTRQDYLIPSACLNSTVSGLVSRTVLNAEHIGPGQFHGAKFYAELAASDVSNAFLDAVTAEFDGVRESVLVDAPVLAATDRTPTWQGWEAVRRISVEHGIGSENLVKPGVGETTRVLLRRVPWKVLVRPDALGELAHVLLLAEQRGVPVEQVEDLAYSCVGLIHPQFTRGATGADGTGV</sequence>
<feature type="domain" description="PELOTA RNA-binding" evidence="3">
    <location>
        <begin position="299"/>
        <end position="378"/>
    </location>
</feature>
<proteinExistence type="predicted"/>
<keyword evidence="5" id="KW-1185">Reference proteome</keyword>
<evidence type="ECO:0000259" key="3">
    <source>
        <dbReference type="Pfam" id="PF15608"/>
    </source>
</evidence>
<evidence type="ECO:0000313" key="4">
    <source>
        <dbReference type="EMBL" id="UZJ24625.1"/>
    </source>
</evidence>
<gene>
    <name evidence="4" type="ORF">RHODO2019_16105</name>
</gene>
<feature type="compositionally biased region" description="Pro residues" evidence="1">
    <location>
        <begin position="1"/>
        <end position="17"/>
    </location>
</feature>
<dbReference type="PIRSF" id="PIRSF020979">
    <property type="entry name" value="UCP020979"/>
    <property type="match status" value="1"/>
</dbReference>
<feature type="region of interest" description="Disordered" evidence="1">
    <location>
        <begin position="1"/>
        <end position="20"/>
    </location>
</feature>
<keyword evidence="4" id="KW-0378">Hydrolase</keyword>
<evidence type="ECO:0000313" key="5">
    <source>
        <dbReference type="Proteomes" id="UP001164965"/>
    </source>
</evidence>
<reference evidence="4" key="1">
    <citation type="submission" date="2022-10" db="EMBL/GenBank/DDBJ databases">
        <title>Rhodococcus sp.75.</title>
        <authorList>
            <person name="Sun M."/>
        </authorList>
    </citation>
    <scope>NUCLEOTIDE SEQUENCE</scope>
    <source>
        <strain evidence="4">75</strain>
    </source>
</reference>
<dbReference type="InterPro" id="IPR011215">
    <property type="entry name" value="StiP_N"/>
</dbReference>
<dbReference type="InterPro" id="IPR048336">
    <property type="entry name" value="StiP-like"/>
</dbReference>
<evidence type="ECO:0000259" key="2">
    <source>
        <dbReference type="Pfam" id="PF11202"/>
    </source>
</evidence>
<dbReference type="Pfam" id="PF15608">
    <property type="entry name" value="PELOTA_1"/>
    <property type="match status" value="1"/>
</dbReference>
<organism evidence="4 5">
    <name type="scientific">Rhodococcus antarcticus</name>
    <dbReference type="NCBI Taxonomy" id="2987751"/>
    <lineage>
        <taxon>Bacteria</taxon>
        <taxon>Bacillati</taxon>
        <taxon>Actinomycetota</taxon>
        <taxon>Actinomycetes</taxon>
        <taxon>Mycobacteriales</taxon>
        <taxon>Nocardiaceae</taxon>
        <taxon>Rhodococcus</taxon>
    </lineage>
</organism>
<keyword evidence="4" id="KW-0645">Protease</keyword>
<dbReference type="InterPro" id="IPR028157">
    <property type="entry name" value="PELOTA_dom"/>
</dbReference>
<dbReference type="GO" id="GO:0008233">
    <property type="term" value="F:peptidase activity"/>
    <property type="evidence" value="ECO:0007669"/>
    <property type="project" value="UniProtKB-KW"/>
</dbReference>
<name>A0ABY6NZ00_9NOCA</name>
<dbReference type="EMBL" id="CP110615">
    <property type="protein sequence ID" value="UZJ24625.1"/>
    <property type="molecule type" value="Genomic_DNA"/>
</dbReference>
<dbReference type="Proteomes" id="UP001164965">
    <property type="component" value="Chromosome"/>
</dbReference>
<dbReference type="Pfam" id="PF11202">
    <property type="entry name" value="StiP"/>
    <property type="match status" value="1"/>
</dbReference>